<keyword evidence="2" id="KW-1185">Reference proteome</keyword>
<dbReference type="Proteomes" id="UP000217696">
    <property type="component" value="Chromosome"/>
</dbReference>
<proteinExistence type="predicted"/>
<evidence type="ECO:0000313" key="1">
    <source>
        <dbReference type="EMBL" id="BAU27347.1"/>
    </source>
</evidence>
<dbReference type="AlphaFoldDB" id="A0A0U5C600"/>
<gene>
    <name evidence="1" type="ORF">CB4_01521</name>
</gene>
<dbReference type="KEGG" id="asoc:CB4_01521"/>
<reference evidence="1 2" key="1">
    <citation type="submission" date="2015-12" db="EMBL/GenBank/DDBJ databases">
        <title>Genome sequence of Aneurinibacillus soli.</title>
        <authorList>
            <person name="Lee J.S."/>
            <person name="Lee K.C."/>
            <person name="Kim K.K."/>
            <person name="Lee B.W."/>
        </authorList>
    </citation>
    <scope>NUCLEOTIDE SEQUENCE [LARGE SCALE GENOMIC DNA]</scope>
    <source>
        <strain evidence="1 2">CB4</strain>
    </source>
</reference>
<name>A0A0U5C600_9BACL</name>
<dbReference type="EMBL" id="AP017312">
    <property type="protein sequence ID" value="BAU27347.1"/>
    <property type="molecule type" value="Genomic_DNA"/>
</dbReference>
<accession>A0A0U5C600</accession>
<protein>
    <submittedName>
        <fullName evidence="1">Uncharacterized protein</fullName>
    </submittedName>
</protein>
<evidence type="ECO:0000313" key="2">
    <source>
        <dbReference type="Proteomes" id="UP000217696"/>
    </source>
</evidence>
<organism evidence="1 2">
    <name type="scientific">Aneurinibacillus soli</name>
    <dbReference type="NCBI Taxonomy" id="1500254"/>
    <lineage>
        <taxon>Bacteria</taxon>
        <taxon>Bacillati</taxon>
        <taxon>Bacillota</taxon>
        <taxon>Bacilli</taxon>
        <taxon>Bacillales</taxon>
        <taxon>Paenibacillaceae</taxon>
        <taxon>Aneurinibacillus group</taxon>
        <taxon>Aneurinibacillus</taxon>
    </lineage>
</organism>
<sequence>MDQQIRRVLGACVSAALFIGTLVAITGIIKVSL</sequence>